<keyword evidence="8" id="KW-0862">Zinc</keyword>
<comment type="similarity">
    <text evidence="1">Belongs to the beta type-B retroviral polymerase family. HERV class-II K(HML-2) pol subfamily.</text>
</comment>
<dbReference type="PANTHER" id="PTHR37984">
    <property type="entry name" value="PROTEIN CBG26694"/>
    <property type="match status" value="1"/>
</dbReference>
<dbReference type="Pfam" id="PF17917">
    <property type="entry name" value="RT_RNaseH"/>
    <property type="match status" value="1"/>
</dbReference>
<dbReference type="CDD" id="cd01647">
    <property type="entry name" value="RT_LTR"/>
    <property type="match status" value="1"/>
</dbReference>
<evidence type="ECO:0000259" key="9">
    <source>
        <dbReference type="PROSITE" id="PS50158"/>
    </source>
</evidence>
<evidence type="ECO:0000256" key="8">
    <source>
        <dbReference type="PROSITE-ProRule" id="PRU00047"/>
    </source>
</evidence>
<dbReference type="Proteomes" id="UP001529510">
    <property type="component" value="Unassembled WGS sequence"/>
</dbReference>
<sequence length="1010" mass="114952">MPAAECSSFLLQVNLYIRMQPQQFPSENAKVAFLISLLTVAACYPVPEPMQVDLTRLSRIERNHCISLGLCLYCGHQGHLICNCPVRPPRPVVSTIQSEAETAPLTLLPVLLRTAKHSLSVSALVDSGSSGNLISQECLNQLHLSRQHHFQEFAVKTIQGKPLGRGRIRHSSPYITLQVGLFHSEKIRFLVLEDSTVSIILGRPWLHQHLPQLRWDPCDVTHWSDRRYEQCLSNIPRPPPIPIHLSSTQVESPEPEIPPEIPAKYMAFQNVFSKQAATHLPPHRPWDCAIELLPGAQLPKGRIYPLSILEHQAMEEYIAEALKQGFIQLSTSPAALSFFFVGKKDGGLHPCIDYHQFNSQIIQQSYPLPLVPAALEELRGARVFMKLDLRSAYNLFRIRAGDKWKTAFTTPTRQCRMVFREFLHRFVVVYIDDILIYSRNQAQHRQYFQQVLQKLCEHSLFLKLEKCEFHHPSVQFLGYNISAEGVQMDQAEQNYDVENLELLAIKLALEEWRHWLEGANHPFTIITDHNNLQYLREARRLNPRQARWALFLIRFNFKITYQPGSKNVAADTLSRRFSQDSPSDPEPIVGSAQKGRSTCLAPNANPFWAQLTNLRVLDTQEADGPSRSYNLVTGGAVCTVIPSGTSKAAQPVPSLTLPVNYLQESWFHYPSHRGPGSILEWISSQTCQVPKEETVSDRGPQFISHVWKAFFKLLGVSVNLSSSYHPQTKGQTERKIQELGCYLRAYCHKDQHSWSSLHCFPGRRNPLMFQLSTTGFERARECGTQHTIISSGQCADKNFADTRRRAAPLYQPGDLVWLSTRDLPRYIGPFRILRQINEVTFQFHLSPRYRIHPTFHVSMILLEFHRSHPDHPAPCGHREPPLEEGVMSGIHHSHLHLPPHPWHRPLVPHHQSSDYTHLYPISHALYKTLSLSPSLSGLPFTTPLLAPDPMLLLLGLSGAHHCLPAHRFGLQIRFLSHLYILHSVYAQSVNKDSTVFTHHWSHPCVCVTVG</sequence>
<dbReference type="InterPro" id="IPR001878">
    <property type="entry name" value="Znf_CCHC"/>
</dbReference>
<dbReference type="AlphaFoldDB" id="A0ABD0MF73"/>
<dbReference type="PANTHER" id="PTHR37984:SF5">
    <property type="entry name" value="PROTEIN NYNRIN-LIKE"/>
    <property type="match status" value="1"/>
</dbReference>
<dbReference type="PROSITE" id="PS50158">
    <property type="entry name" value="ZF_CCHC"/>
    <property type="match status" value="1"/>
</dbReference>
<dbReference type="Pfam" id="PF24626">
    <property type="entry name" value="SH3_Tf2-1"/>
    <property type="match status" value="1"/>
</dbReference>
<dbReference type="Gene3D" id="3.10.10.10">
    <property type="entry name" value="HIV Type 1 Reverse Transcriptase, subunit A, domain 1"/>
    <property type="match status" value="1"/>
</dbReference>
<dbReference type="GO" id="GO:0008270">
    <property type="term" value="F:zinc ion binding"/>
    <property type="evidence" value="ECO:0007669"/>
    <property type="project" value="UniProtKB-KW"/>
</dbReference>
<dbReference type="InterPro" id="IPR036397">
    <property type="entry name" value="RNaseH_sf"/>
</dbReference>
<dbReference type="InterPro" id="IPR000477">
    <property type="entry name" value="RT_dom"/>
</dbReference>
<keyword evidence="2" id="KW-0808">Transferase</keyword>
<evidence type="ECO:0000256" key="2">
    <source>
        <dbReference type="ARBA" id="ARBA00022679"/>
    </source>
</evidence>
<evidence type="ECO:0000256" key="5">
    <source>
        <dbReference type="ARBA" id="ARBA00022759"/>
    </source>
</evidence>
<dbReference type="Gene3D" id="3.30.70.270">
    <property type="match status" value="1"/>
</dbReference>
<dbReference type="InterPro" id="IPR043502">
    <property type="entry name" value="DNA/RNA_pol_sf"/>
</dbReference>
<keyword evidence="8" id="KW-0479">Metal-binding</keyword>
<dbReference type="CDD" id="cd00303">
    <property type="entry name" value="retropepsin_like"/>
    <property type="match status" value="1"/>
</dbReference>
<evidence type="ECO:0000313" key="11">
    <source>
        <dbReference type="EMBL" id="KAL0147703.1"/>
    </source>
</evidence>
<keyword evidence="4" id="KW-0540">Nuclease</keyword>
<dbReference type="Pfam" id="PF00078">
    <property type="entry name" value="RVT_1"/>
    <property type="match status" value="1"/>
</dbReference>
<dbReference type="Pfam" id="PF13975">
    <property type="entry name" value="gag-asp_proteas"/>
    <property type="match status" value="1"/>
</dbReference>
<dbReference type="GO" id="GO:0016787">
    <property type="term" value="F:hydrolase activity"/>
    <property type="evidence" value="ECO:0007669"/>
    <property type="project" value="UniProtKB-KW"/>
</dbReference>
<evidence type="ECO:0000256" key="3">
    <source>
        <dbReference type="ARBA" id="ARBA00022695"/>
    </source>
</evidence>
<keyword evidence="12" id="KW-1185">Reference proteome</keyword>
<organism evidence="11 12">
    <name type="scientific">Cirrhinus mrigala</name>
    <name type="common">Mrigala</name>
    <dbReference type="NCBI Taxonomy" id="683832"/>
    <lineage>
        <taxon>Eukaryota</taxon>
        <taxon>Metazoa</taxon>
        <taxon>Chordata</taxon>
        <taxon>Craniata</taxon>
        <taxon>Vertebrata</taxon>
        <taxon>Euteleostomi</taxon>
        <taxon>Actinopterygii</taxon>
        <taxon>Neopterygii</taxon>
        <taxon>Teleostei</taxon>
        <taxon>Ostariophysi</taxon>
        <taxon>Cypriniformes</taxon>
        <taxon>Cyprinidae</taxon>
        <taxon>Labeoninae</taxon>
        <taxon>Labeonini</taxon>
        <taxon>Cirrhinus</taxon>
    </lineage>
</organism>
<dbReference type="SUPFAM" id="SSF53098">
    <property type="entry name" value="Ribonuclease H-like"/>
    <property type="match status" value="1"/>
</dbReference>
<evidence type="ECO:0000256" key="4">
    <source>
        <dbReference type="ARBA" id="ARBA00022722"/>
    </source>
</evidence>
<accession>A0ABD0MF73</accession>
<protein>
    <recommendedName>
        <fullName evidence="13">Reverse transcriptase</fullName>
    </recommendedName>
</protein>
<gene>
    <name evidence="11" type="ORF">M9458_056981</name>
</gene>
<dbReference type="CDD" id="cd09274">
    <property type="entry name" value="RNase_HI_RT_Ty3"/>
    <property type="match status" value="1"/>
</dbReference>
<dbReference type="Gene3D" id="3.30.420.10">
    <property type="entry name" value="Ribonuclease H-like superfamily/Ribonuclease H"/>
    <property type="match status" value="1"/>
</dbReference>
<dbReference type="InterPro" id="IPR043128">
    <property type="entry name" value="Rev_trsase/Diguanyl_cyclase"/>
</dbReference>
<dbReference type="SUPFAM" id="SSF56672">
    <property type="entry name" value="DNA/RNA polymerases"/>
    <property type="match status" value="1"/>
</dbReference>
<evidence type="ECO:0000256" key="7">
    <source>
        <dbReference type="ARBA" id="ARBA00022918"/>
    </source>
</evidence>
<keyword evidence="7" id="KW-0695">RNA-directed DNA polymerase</keyword>
<dbReference type="FunFam" id="3.30.70.270:FF:000003">
    <property type="entry name" value="Transposon Ty3-G Gag-Pol polyprotein"/>
    <property type="match status" value="1"/>
</dbReference>
<name>A0ABD0MF73_CIRMR</name>
<dbReference type="InterPro" id="IPR050951">
    <property type="entry name" value="Retrovirus_Pol_polyprotein"/>
</dbReference>
<dbReference type="SUPFAM" id="SSF50630">
    <property type="entry name" value="Acid proteases"/>
    <property type="match status" value="1"/>
</dbReference>
<evidence type="ECO:0000259" key="10">
    <source>
        <dbReference type="PROSITE" id="PS50994"/>
    </source>
</evidence>
<dbReference type="InterPro" id="IPR001584">
    <property type="entry name" value="Integrase_cat-core"/>
</dbReference>
<keyword evidence="6" id="KW-0378">Hydrolase</keyword>
<dbReference type="PROSITE" id="PS50994">
    <property type="entry name" value="INTEGRASE"/>
    <property type="match status" value="1"/>
</dbReference>
<dbReference type="InterPro" id="IPR041373">
    <property type="entry name" value="RT_RNaseH"/>
</dbReference>
<dbReference type="Gene3D" id="2.40.70.10">
    <property type="entry name" value="Acid Proteases"/>
    <property type="match status" value="1"/>
</dbReference>
<feature type="domain" description="CCHC-type" evidence="9">
    <location>
        <begin position="71"/>
        <end position="85"/>
    </location>
</feature>
<feature type="domain" description="Integrase catalytic" evidence="10">
    <location>
        <begin position="691"/>
        <end position="746"/>
    </location>
</feature>
<evidence type="ECO:0000313" key="12">
    <source>
        <dbReference type="Proteomes" id="UP001529510"/>
    </source>
</evidence>
<evidence type="ECO:0000256" key="6">
    <source>
        <dbReference type="ARBA" id="ARBA00022801"/>
    </source>
</evidence>
<keyword evidence="5" id="KW-0255">Endonuclease</keyword>
<dbReference type="GO" id="GO:0004519">
    <property type="term" value="F:endonuclease activity"/>
    <property type="evidence" value="ECO:0007669"/>
    <property type="project" value="UniProtKB-KW"/>
</dbReference>
<proteinExistence type="inferred from homology"/>
<dbReference type="InterPro" id="IPR021109">
    <property type="entry name" value="Peptidase_aspartic_dom_sf"/>
</dbReference>
<evidence type="ECO:0008006" key="13">
    <source>
        <dbReference type="Google" id="ProtNLM"/>
    </source>
</evidence>
<comment type="caution">
    <text evidence="11">The sequence shown here is derived from an EMBL/GenBank/DDBJ whole genome shotgun (WGS) entry which is preliminary data.</text>
</comment>
<dbReference type="InterPro" id="IPR012337">
    <property type="entry name" value="RNaseH-like_sf"/>
</dbReference>
<keyword evidence="3" id="KW-0548">Nucleotidyltransferase</keyword>
<dbReference type="GO" id="GO:0003964">
    <property type="term" value="F:RNA-directed DNA polymerase activity"/>
    <property type="evidence" value="ECO:0007669"/>
    <property type="project" value="UniProtKB-KW"/>
</dbReference>
<keyword evidence="8" id="KW-0863">Zinc-finger</keyword>
<dbReference type="EMBL" id="JAMKFB020000728">
    <property type="protein sequence ID" value="KAL0147703.1"/>
    <property type="molecule type" value="Genomic_DNA"/>
</dbReference>
<evidence type="ECO:0000256" key="1">
    <source>
        <dbReference type="ARBA" id="ARBA00010879"/>
    </source>
</evidence>
<dbReference type="InterPro" id="IPR056924">
    <property type="entry name" value="SH3_Tf2-1"/>
</dbReference>
<reference evidence="11 12" key="1">
    <citation type="submission" date="2024-05" db="EMBL/GenBank/DDBJ databases">
        <title>Genome sequencing and assembly of Indian major carp, Cirrhinus mrigala (Hamilton, 1822).</title>
        <authorList>
            <person name="Mohindra V."/>
            <person name="Chowdhury L.M."/>
            <person name="Lal K."/>
            <person name="Jena J.K."/>
        </authorList>
    </citation>
    <scope>NUCLEOTIDE SEQUENCE [LARGE SCALE GENOMIC DNA]</scope>
    <source>
        <strain evidence="11">CM1030</strain>
        <tissue evidence="11">Blood</tissue>
    </source>
</reference>